<gene>
    <name evidence="1" type="ORF">HMPREF1544_09986</name>
</gene>
<accession>S2IZS9</accession>
<dbReference type="VEuPathDB" id="FungiDB:HMPREF1544_09986"/>
<dbReference type="AlphaFoldDB" id="S2IZS9"/>
<dbReference type="Proteomes" id="UP000014254">
    <property type="component" value="Unassembled WGS sequence"/>
</dbReference>
<reference evidence="2" key="1">
    <citation type="submission" date="2013-05" db="EMBL/GenBank/DDBJ databases">
        <title>The Genome sequence of Mucor circinelloides f. circinelloides 1006PhL.</title>
        <authorList>
            <consortium name="The Broad Institute Genomics Platform"/>
            <person name="Cuomo C."/>
            <person name="Earl A."/>
            <person name="Findley K."/>
            <person name="Lee S.C."/>
            <person name="Walker B."/>
            <person name="Young S."/>
            <person name="Zeng Q."/>
            <person name="Gargeya S."/>
            <person name="Fitzgerald M."/>
            <person name="Haas B."/>
            <person name="Abouelleil A."/>
            <person name="Allen A.W."/>
            <person name="Alvarado L."/>
            <person name="Arachchi H.M."/>
            <person name="Berlin A.M."/>
            <person name="Chapman S.B."/>
            <person name="Gainer-Dewar J."/>
            <person name="Goldberg J."/>
            <person name="Griggs A."/>
            <person name="Gujja S."/>
            <person name="Hansen M."/>
            <person name="Howarth C."/>
            <person name="Imamovic A."/>
            <person name="Ireland A."/>
            <person name="Larimer J."/>
            <person name="McCowan C."/>
            <person name="Murphy C."/>
            <person name="Pearson M."/>
            <person name="Poon T.W."/>
            <person name="Priest M."/>
            <person name="Roberts A."/>
            <person name="Saif S."/>
            <person name="Shea T."/>
            <person name="Sisk P."/>
            <person name="Sykes S."/>
            <person name="Wortman J."/>
            <person name="Nusbaum C."/>
            <person name="Birren B."/>
        </authorList>
    </citation>
    <scope>NUCLEOTIDE SEQUENCE [LARGE SCALE GENOMIC DNA]</scope>
    <source>
        <strain evidence="2">1006PhL</strain>
    </source>
</reference>
<keyword evidence="2" id="KW-1185">Reference proteome</keyword>
<sequence>MLYTRSNLSGVNLSIKSYWANIIFAANPLNKCTFCEALAMKHQTKYPTQSHMPMI</sequence>
<dbReference type="InParanoid" id="S2IZS9"/>
<organism evidence="1 2">
    <name type="scientific">Mucor circinelloides f. circinelloides (strain 1006PhL)</name>
    <name type="common">Mucormycosis agent</name>
    <name type="synonym">Calyptromyces circinelloides</name>
    <dbReference type="NCBI Taxonomy" id="1220926"/>
    <lineage>
        <taxon>Eukaryota</taxon>
        <taxon>Fungi</taxon>
        <taxon>Fungi incertae sedis</taxon>
        <taxon>Mucoromycota</taxon>
        <taxon>Mucoromycotina</taxon>
        <taxon>Mucoromycetes</taxon>
        <taxon>Mucorales</taxon>
        <taxon>Mucorineae</taxon>
        <taxon>Mucoraceae</taxon>
        <taxon>Mucor</taxon>
    </lineage>
</organism>
<proteinExistence type="predicted"/>
<evidence type="ECO:0000313" key="2">
    <source>
        <dbReference type="Proteomes" id="UP000014254"/>
    </source>
</evidence>
<evidence type="ECO:0000313" key="1">
    <source>
        <dbReference type="EMBL" id="EPB83286.1"/>
    </source>
</evidence>
<protein>
    <submittedName>
        <fullName evidence="1">Uncharacterized protein</fullName>
    </submittedName>
</protein>
<dbReference type="EMBL" id="KE124077">
    <property type="protein sequence ID" value="EPB83286.1"/>
    <property type="molecule type" value="Genomic_DNA"/>
</dbReference>
<name>S2IZS9_MUCC1</name>